<keyword evidence="1" id="KW-0862">Zinc</keyword>
<comment type="caution">
    <text evidence="3">The sequence shown here is derived from an EMBL/GenBank/DDBJ whole genome shotgun (WGS) entry which is preliminary data.</text>
</comment>
<organism evidence="3 4">
    <name type="scientific">Phrynocephalus forsythii</name>
    <dbReference type="NCBI Taxonomy" id="171643"/>
    <lineage>
        <taxon>Eukaryota</taxon>
        <taxon>Metazoa</taxon>
        <taxon>Chordata</taxon>
        <taxon>Craniata</taxon>
        <taxon>Vertebrata</taxon>
        <taxon>Euteleostomi</taxon>
        <taxon>Lepidosauria</taxon>
        <taxon>Squamata</taxon>
        <taxon>Bifurcata</taxon>
        <taxon>Unidentata</taxon>
        <taxon>Episquamata</taxon>
        <taxon>Toxicofera</taxon>
        <taxon>Iguania</taxon>
        <taxon>Acrodonta</taxon>
        <taxon>Agamidae</taxon>
        <taxon>Agaminae</taxon>
        <taxon>Phrynocephalus</taxon>
    </lineage>
</organism>
<keyword evidence="1" id="KW-0479">Metal-binding</keyword>
<dbReference type="OrthoDB" id="8955945at2759"/>
<keyword evidence="4" id="KW-1185">Reference proteome</keyword>
<name>A0A9Q1B5D8_9SAUR</name>
<dbReference type="AlphaFoldDB" id="A0A9Q1B5D8"/>
<dbReference type="SUPFAM" id="SSF57756">
    <property type="entry name" value="Retrovirus zinc finger-like domains"/>
    <property type="match status" value="1"/>
</dbReference>
<dbReference type="InterPro" id="IPR001878">
    <property type="entry name" value="Znf_CCHC"/>
</dbReference>
<keyword evidence="1" id="KW-0863">Zinc-finger</keyword>
<dbReference type="Proteomes" id="UP001142489">
    <property type="component" value="Unassembled WGS sequence"/>
</dbReference>
<gene>
    <name evidence="3" type="ORF">JRQ81_012550</name>
</gene>
<evidence type="ECO:0000313" key="3">
    <source>
        <dbReference type="EMBL" id="KAJ7338648.1"/>
    </source>
</evidence>
<accession>A0A9Q1B5D8</accession>
<dbReference type="PROSITE" id="PS50158">
    <property type="entry name" value="ZF_CCHC"/>
    <property type="match status" value="1"/>
</dbReference>
<dbReference type="GO" id="GO:0003676">
    <property type="term" value="F:nucleic acid binding"/>
    <property type="evidence" value="ECO:0007669"/>
    <property type="project" value="InterPro"/>
</dbReference>
<reference evidence="3" key="1">
    <citation type="journal article" date="2023" name="DNA Res.">
        <title>Chromosome-level genome assembly of Phrynocephalus forsythii using third-generation DNA sequencing and Hi-C analysis.</title>
        <authorList>
            <person name="Qi Y."/>
            <person name="Zhao W."/>
            <person name="Zhao Y."/>
            <person name="Niu C."/>
            <person name="Cao S."/>
            <person name="Zhang Y."/>
        </authorList>
    </citation>
    <scope>NUCLEOTIDE SEQUENCE</scope>
    <source>
        <tissue evidence="3">Muscle</tissue>
    </source>
</reference>
<evidence type="ECO:0000313" key="4">
    <source>
        <dbReference type="Proteomes" id="UP001142489"/>
    </source>
</evidence>
<evidence type="ECO:0000259" key="2">
    <source>
        <dbReference type="PROSITE" id="PS50158"/>
    </source>
</evidence>
<evidence type="ECO:0000256" key="1">
    <source>
        <dbReference type="PROSITE-ProRule" id="PRU00047"/>
    </source>
</evidence>
<dbReference type="GO" id="GO:0008270">
    <property type="term" value="F:zinc ion binding"/>
    <property type="evidence" value="ECO:0007669"/>
    <property type="project" value="UniProtKB-KW"/>
</dbReference>
<dbReference type="EMBL" id="JAPFRF010000003">
    <property type="protein sequence ID" value="KAJ7338648.1"/>
    <property type="molecule type" value="Genomic_DNA"/>
</dbReference>
<protein>
    <recommendedName>
        <fullName evidence="2">CCHC-type domain-containing protein</fullName>
    </recommendedName>
</protein>
<proteinExistence type="predicted"/>
<feature type="domain" description="CCHC-type" evidence="2">
    <location>
        <begin position="86"/>
        <end position="100"/>
    </location>
</feature>
<dbReference type="InterPro" id="IPR036875">
    <property type="entry name" value="Znf_CCHC_sf"/>
</dbReference>
<sequence>MQPLKYELACVAAPTMLSDFILLCINIDTHLVDRQQNHWNSQGERNYHQAEGSISEPSSLELMQVDGSHHCLTSTEKQCHCDQGLCLYCGNQGHFADACPAKVQPAGNGATQQL</sequence>